<evidence type="ECO:0000313" key="1">
    <source>
        <dbReference type="EMBL" id="KAH3804304.1"/>
    </source>
</evidence>
<dbReference type="EMBL" id="JAIWYP010000006">
    <property type="protein sequence ID" value="KAH3804304.1"/>
    <property type="molecule type" value="Genomic_DNA"/>
</dbReference>
<reference evidence="1" key="2">
    <citation type="submission" date="2020-11" db="EMBL/GenBank/DDBJ databases">
        <authorList>
            <person name="McCartney M.A."/>
            <person name="Auch B."/>
            <person name="Kono T."/>
            <person name="Mallez S."/>
            <person name="Becker A."/>
            <person name="Gohl D.M."/>
            <person name="Silverstein K.A.T."/>
            <person name="Koren S."/>
            <person name="Bechman K.B."/>
            <person name="Herman A."/>
            <person name="Abrahante J.E."/>
            <person name="Garbe J."/>
        </authorList>
    </citation>
    <scope>NUCLEOTIDE SEQUENCE</scope>
    <source>
        <strain evidence="1">Duluth1</strain>
        <tissue evidence="1">Whole animal</tissue>
    </source>
</reference>
<protein>
    <submittedName>
        <fullName evidence="1">Uncharacterized protein</fullName>
    </submittedName>
</protein>
<accession>A0A9D4JC76</accession>
<keyword evidence="2" id="KW-1185">Reference proteome</keyword>
<reference evidence="1" key="1">
    <citation type="journal article" date="2019" name="bioRxiv">
        <title>The Genome of the Zebra Mussel, Dreissena polymorpha: A Resource for Invasive Species Research.</title>
        <authorList>
            <person name="McCartney M.A."/>
            <person name="Auch B."/>
            <person name="Kono T."/>
            <person name="Mallez S."/>
            <person name="Zhang Y."/>
            <person name="Obille A."/>
            <person name="Becker A."/>
            <person name="Abrahante J.E."/>
            <person name="Garbe J."/>
            <person name="Badalamenti J.P."/>
            <person name="Herman A."/>
            <person name="Mangelson H."/>
            <person name="Liachko I."/>
            <person name="Sullivan S."/>
            <person name="Sone E.D."/>
            <person name="Koren S."/>
            <person name="Silverstein K.A.T."/>
            <person name="Beckman K.B."/>
            <person name="Gohl D.M."/>
        </authorList>
    </citation>
    <scope>NUCLEOTIDE SEQUENCE</scope>
    <source>
        <strain evidence="1">Duluth1</strain>
        <tissue evidence="1">Whole animal</tissue>
    </source>
</reference>
<gene>
    <name evidence="1" type="ORF">DPMN_132588</name>
</gene>
<organism evidence="1 2">
    <name type="scientific">Dreissena polymorpha</name>
    <name type="common">Zebra mussel</name>
    <name type="synonym">Mytilus polymorpha</name>
    <dbReference type="NCBI Taxonomy" id="45954"/>
    <lineage>
        <taxon>Eukaryota</taxon>
        <taxon>Metazoa</taxon>
        <taxon>Spiralia</taxon>
        <taxon>Lophotrochozoa</taxon>
        <taxon>Mollusca</taxon>
        <taxon>Bivalvia</taxon>
        <taxon>Autobranchia</taxon>
        <taxon>Heteroconchia</taxon>
        <taxon>Euheterodonta</taxon>
        <taxon>Imparidentia</taxon>
        <taxon>Neoheterodontei</taxon>
        <taxon>Myida</taxon>
        <taxon>Dreissenoidea</taxon>
        <taxon>Dreissenidae</taxon>
        <taxon>Dreissena</taxon>
    </lineage>
</organism>
<proteinExistence type="predicted"/>
<dbReference type="Proteomes" id="UP000828390">
    <property type="component" value="Unassembled WGS sequence"/>
</dbReference>
<evidence type="ECO:0000313" key="2">
    <source>
        <dbReference type="Proteomes" id="UP000828390"/>
    </source>
</evidence>
<sequence>MIVAQGLLEVAKADLDKVKVSMEKCREQRSEIDRKRRKLIDSYQSKQKSLVGKSSDQNE</sequence>
<comment type="caution">
    <text evidence="1">The sequence shown here is derived from an EMBL/GenBank/DDBJ whole genome shotgun (WGS) entry which is preliminary data.</text>
</comment>
<name>A0A9D4JC76_DREPO</name>
<dbReference type="AlphaFoldDB" id="A0A9D4JC76"/>